<organism evidence="8 9">
    <name type="scientific">Candidatus Endolissoclinum faulkneri L2</name>
    <dbReference type="NCBI Taxonomy" id="1193729"/>
    <lineage>
        <taxon>Bacteria</taxon>
        <taxon>Pseudomonadati</taxon>
        <taxon>Pseudomonadota</taxon>
        <taxon>Alphaproteobacteria</taxon>
        <taxon>Rhodospirillales</taxon>
        <taxon>Rhodospirillaceae</taxon>
        <taxon>Candidatus Endolissoclinum</taxon>
    </lineage>
</organism>
<sequence>MNLECIVVEADTAALATLQIDRIDRWLTMACRRMKNLPEPLSRSQLKSLIKQGKVSDGTKIIKSPSVRVKSGARYRIFFKPLVTTAHPKAQNIPLNILFEDSELIIIDKPAGMPMHPAPGALDKTLVNSLLYHYGENLSSINGVQRPGIVHRIDKGTSGLVVIAKTNRAHAALATCFAAHDINRAYQAICFGHPIPLNGNINLPIGRHPKNRKRMAVVDQYSGRHAITYYESLKRMNGASLLECQLKTGRTHQIRVHLSHIGHPLIGDPLYCLYHKKKILARESSAGNAARHFSRQALHATVLGFNHPANGKSLTFTSQLPEDLMTLLHALETT</sequence>
<protein>
    <recommendedName>
        <fullName evidence="6">Pseudouridine synthase</fullName>
        <ecNumber evidence="6">5.4.99.-</ecNumber>
    </recommendedName>
</protein>
<dbReference type="PANTHER" id="PTHR21600:SF44">
    <property type="entry name" value="RIBOSOMAL LARGE SUBUNIT PSEUDOURIDINE SYNTHASE D"/>
    <property type="match status" value="1"/>
</dbReference>
<comment type="catalytic activity">
    <reaction evidence="3">
        <text>uridine(1911/1915/1917) in 23S rRNA = pseudouridine(1911/1915/1917) in 23S rRNA</text>
        <dbReference type="Rhea" id="RHEA:42524"/>
        <dbReference type="Rhea" id="RHEA-COMP:10097"/>
        <dbReference type="Rhea" id="RHEA-COMP:10098"/>
        <dbReference type="ChEBI" id="CHEBI:65314"/>
        <dbReference type="ChEBI" id="CHEBI:65315"/>
        <dbReference type="EC" id="5.4.99.23"/>
    </reaction>
</comment>
<reference evidence="8 9" key="1">
    <citation type="journal article" date="2012" name="Proc. Natl. Acad. Sci. U.S.A.">
        <title>Genome streamlining and chemical defense in a coral reef symbiosis.</title>
        <authorList>
            <person name="Kwan J.C."/>
            <person name="Donia M.S."/>
            <person name="Han A.W."/>
            <person name="Hirose E."/>
            <person name="Haygood M.G."/>
            <person name="Schmidt E.W."/>
        </authorList>
    </citation>
    <scope>NUCLEOTIDE SEQUENCE [LARGE SCALE GENOMIC DNA]</scope>
    <source>
        <strain evidence="8 9">L2</strain>
    </source>
</reference>
<dbReference type="Gene3D" id="3.10.290.10">
    <property type="entry name" value="RNA-binding S4 domain"/>
    <property type="match status" value="1"/>
</dbReference>
<dbReference type="PANTHER" id="PTHR21600">
    <property type="entry name" value="MITOCHONDRIAL RNA PSEUDOURIDINE SYNTHASE"/>
    <property type="match status" value="1"/>
</dbReference>
<dbReference type="PATRIC" id="fig|1193729.4.peg.554"/>
<dbReference type="InterPro" id="IPR050188">
    <property type="entry name" value="RluA_PseudoU_synthase"/>
</dbReference>
<feature type="domain" description="Pseudouridine synthase RsuA/RluA-like" evidence="7">
    <location>
        <begin position="104"/>
        <end position="260"/>
    </location>
</feature>
<feature type="active site" evidence="4">
    <location>
        <position position="154"/>
    </location>
</feature>
<dbReference type="eggNOG" id="COG0564">
    <property type="taxonomic scope" value="Bacteria"/>
</dbReference>
<dbReference type="HOGENOM" id="CLU_016902_4_1_5"/>
<dbReference type="EC" id="5.4.99.-" evidence="6"/>
<dbReference type="SUPFAM" id="SSF55120">
    <property type="entry name" value="Pseudouridine synthase"/>
    <property type="match status" value="1"/>
</dbReference>
<dbReference type="Pfam" id="PF00849">
    <property type="entry name" value="PseudoU_synth_2"/>
    <property type="match status" value="1"/>
</dbReference>
<comment type="function">
    <text evidence="6">Responsible for synthesis of pseudouridine from uracil.</text>
</comment>
<dbReference type="InterPro" id="IPR036986">
    <property type="entry name" value="S4_RNA-bd_sf"/>
</dbReference>
<dbReference type="OrthoDB" id="9807829at2"/>
<evidence type="ECO:0000256" key="1">
    <source>
        <dbReference type="ARBA" id="ARBA00010876"/>
    </source>
</evidence>
<evidence type="ECO:0000256" key="3">
    <source>
        <dbReference type="ARBA" id="ARBA00036882"/>
    </source>
</evidence>
<dbReference type="InterPro" id="IPR020103">
    <property type="entry name" value="PsdUridine_synth_cat_dom_sf"/>
</dbReference>
<evidence type="ECO:0000256" key="4">
    <source>
        <dbReference type="PIRSR" id="PIRSR606225-1"/>
    </source>
</evidence>
<dbReference type="CDD" id="cd00165">
    <property type="entry name" value="S4"/>
    <property type="match status" value="1"/>
</dbReference>
<dbReference type="GO" id="GO:0000455">
    <property type="term" value="P:enzyme-directed rRNA pseudouridine synthesis"/>
    <property type="evidence" value="ECO:0007669"/>
    <property type="project" value="TreeGrafter"/>
</dbReference>
<evidence type="ECO:0000256" key="6">
    <source>
        <dbReference type="RuleBase" id="RU362028"/>
    </source>
</evidence>
<keyword evidence="2 6" id="KW-0413">Isomerase</keyword>
<dbReference type="PROSITE" id="PS50889">
    <property type="entry name" value="S4"/>
    <property type="match status" value="1"/>
</dbReference>
<dbReference type="RefSeq" id="WP_015088696.1">
    <property type="nucleotide sequence ID" value="NC_019566.1"/>
</dbReference>
<dbReference type="InterPro" id="IPR006224">
    <property type="entry name" value="PsdUridine_synth_RluA-like_CS"/>
</dbReference>
<name>K7Z568_9PROT</name>
<gene>
    <name evidence="8" type="ORF">A1OE_1019</name>
</gene>
<dbReference type="AlphaFoldDB" id="K7Z568"/>
<dbReference type="KEGG" id="thal:A1OE_1019"/>
<dbReference type="GO" id="GO:0160140">
    <property type="term" value="F:23S rRNA pseudouridine(1911/1915/1917) synthase activity"/>
    <property type="evidence" value="ECO:0007669"/>
    <property type="project" value="UniProtKB-EC"/>
</dbReference>
<dbReference type="SUPFAM" id="SSF55174">
    <property type="entry name" value="Alpha-L RNA-binding motif"/>
    <property type="match status" value="1"/>
</dbReference>
<evidence type="ECO:0000259" key="7">
    <source>
        <dbReference type="Pfam" id="PF00849"/>
    </source>
</evidence>
<keyword evidence="5" id="KW-0694">RNA-binding</keyword>
<dbReference type="STRING" id="1193729.A1OE_1019"/>
<evidence type="ECO:0000256" key="5">
    <source>
        <dbReference type="PROSITE-ProRule" id="PRU00182"/>
    </source>
</evidence>
<evidence type="ECO:0000313" key="9">
    <source>
        <dbReference type="Proteomes" id="UP000010077"/>
    </source>
</evidence>
<dbReference type="Gene3D" id="3.30.2350.10">
    <property type="entry name" value="Pseudouridine synthase"/>
    <property type="match status" value="1"/>
</dbReference>
<dbReference type="Proteomes" id="UP000010077">
    <property type="component" value="Chromosome"/>
</dbReference>
<evidence type="ECO:0000313" key="8">
    <source>
        <dbReference type="EMBL" id="AFX99198.1"/>
    </source>
</evidence>
<dbReference type="NCBIfam" id="TIGR00005">
    <property type="entry name" value="rluA_subfam"/>
    <property type="match status" value="1"/>
</dbReference>
<dbReference type="InterPro" id="IPR006145">
    <property type="entry name" value="PsdUridine_synth_RsuA/RluA"/>
</dbReference>
<proteinExistence type="inferred from homology"/>
<keyword evidence="9" id="KW-1185">Reference proteome</keyword>
<dbReference type="InterPro" id="IPR006225">
    <property type="entry name" value="PsdUridine_synth_RluC/D"/>
</dbReference>
<dbReference type="EMBL" id="CP003539">
    <property type="protein sequence ID" value="AFX99198.1"/>
    <property type="molecule type" value="Genomic_DNA"/>
</dbReference>
<dbReference type="PROSITE" id="PS01129">
    <property type="entry name" value="PSI_RLU"/>
    <property type="match status" value="1"/>
</dbReference>
<comment type="catalytic activity">
    <reaction evidence="6">
        <text>a uridine in RNA = a pseudouridine in RNA</text>
        <dbReference type="Rhea" id="RHEA:48348"/>
        <dbReference type="Rhea" id="RHEA-COMP:12068"/>
        <dbReference type="Rhea" id="RHEA-COMP:12069"/>
        <dbReference type="ChEBI" id="CHEBI:65314"/>
        <dbReference type="ChEBI" id="CHEBI:65315"/>
    </reaction>
</comment>
<comment type="similarity">
    <text evidence="1 6">Belongs to the pseudouridine synthase RluA family.</text>
</comment>
<accession>K7Z568</accession>
<dbReference type="CDD" id="cd02869">
    <property type="entry name" value="PseudoU_synth_RluA_like"/>
    <property type="match status" value="1"/>
</dbReference>
<evidence type="ECO:0000256" key="2">
    <source>
        <dbReference type="ARBA" id="ARBA00023235"/>
    </source>
</evidence>
<dbReference type="GO" id="GO:0003723">
    <property type="term" value="F:RNA binding"/>
    <property type="evidence" value="ECO:0007669"/>
    <property type="project" value="UniProtKB-KW"/>
</dbReference>